<dbReference type="STRING" id="637905.SVI_0702"/>
<feature type="transmembrane region" description="Helical" evidence="11">
    <location>
        <begin position="413"/>
        <end position="434"/>
    </location>
</feature>
<feature type="transmembrane region" description="Helical" evidence="11">
    <location>
        <begin position="217"/>
        <end position="241"/>
    </location>
</feature>
<feature type="transmembrane region" description="Helical" evidence="11">
    <location>
        <begin position="179"/>
        <end position="197"/>
    </location>
</feature>
<feature type="transmembrane region" description="Helical" evidence="11">
    <location>
        <begin position="151"/>
        <end position="167"/>
    </location>
</feature>
<sequence length="435" mass="47414">MQKETTVSQANDTQLNGAETQVNPAVSLGWTRKDTTWMLSLFGTAVGAGILFLPINAGMGGFWPLVMMAVIIGPMTYLAHRGLSRFICSSQKPGSDITDVVEEYFGVSAGKAITLLYFCAIFPIVLIYGVGITNTVDSFIVNQLGMASPPRWLLSGLLITAMMSVMVSGEKLMLKVTQFLVYPLVGILVFMSLYLIPSWKMDALMQVPSTGDFLGTVWLTIPVLVFAFNHSPAISQFSVALKREHGKDASKKADVILRNTSMMLVSFVMLFVFSCVLSLSPEQLAESKAQNLPILSYLANVHSSDFVSYFGPIIAVIAIVSSFFGHYMGATEGIKGIINKQLRSSNKQVSEKKIDRFILVFMFITIWGVSIINPSILGMIEALGGPVIAAILYLMPMYAIYKVPALKAYRGRISNIFVVVAGLLAMTAILFGMLS</sequence>
<evidence type="ECO:0000256" key="3">
    <source>
        <dbReference type="ARBA" id="ARBA00022475"/>
    </source>
</evidence>
<dbReference type="NCBIfam" id="TIGR00814">
    <property type="entry name" value="stp"/>
    <property type="match status" value="1"/>
</dbReference>
<keyword evidence="2" id="KW-0813">Transport</keyword>
<keyword evidence="7" id="KW-0029">Amino-acid transport</keyword>
<organism evidence="12 13">
    <name type="scientific">Shewanella violacea (strain JCM 10179 / CIP 106290 / LMG 19151 / DSS12)</name>
    <dbReference type="NCBI Taxonomy" id="637905"/>
    <lineage>
        <taxon>Bacteria</taxon>
        <taxon>Pseudomonadati</taxon>
        <taxon>Pseudomonadota</taxon>
        <taxon>Gammaproteobacteria</taxon>
        <taxon>Alteromonadales</taxon>
        <taxon>Shewanellaceae</taxon>
        <taxon>Shewanella</taxon>
    </lineage>
</organism>
<comment type="catalytic activity">
    <reaction evidence="10">
        <text>L-serine(in) + H(+)(in) = L-serine(out) + H(+)(out)</text>
        <dbReference type="Rhea" id="RHEA:28887"/>
        <dbReference type="ChEBI" id="CHEBI:15378"/>
        <dbReference type="ChEBI" id="CHEBI:33384"/>
    </reaction>
    <physiologicalReaction direction="right-to-left" evidence="10">
        <dbReference type="Rhea" id="RHEA:28889"/>
    </physiologicalReaction>
</comment>
<feature type="transmembrane region" description="Helical" evidence="11">
    <location>
        <begin position="357"/>
        <end position="377"/>
    </location>
</feature>
<feature type="transmembrane region" description="Helical" evidence="11">
    <location>
        <begin position="306"/>
        <end position="325"/>
    </location>
</feature>
<dbReference type="GO" id="GO:0005886">
    <property type="term" value="C:plasma membrane"/>
    <property type="evidence" value="ECO:0007669"/>
    <property type="project" value="UniProtKB-SubCell"/>
</dbReference>
<feature type="transmembrane region" description="Helical" evidence="11">
    <location>
        <begin position="37"/>
        <end position="55"/>
    </location>
</feature>
<dbReference type="HOGENOM" id="CLU_052043_1_1_6"/>
<evidence type="ECO:0000256" key="10">
    <source>
        <dbReference type="ARBA" id="ARBA00047996"/>
    </source>
</evidence>
<accession>D4ZG74</accession>
<dbReference type="KEGG" id="svo:SVI_0702"/>
<evidence type="ECO:0000256" key="5">
    <source>
        <dbReference type="ARBA" id="ARBA00022692"/>
    </source>
</evidence>
<feature type="transmembrane region" description="Helical" evidence="11">
    <location>
        <begin position="61"/>
        <end position="79"/>
    </location>
</feature>
<keyword evidence="13" id="KW-1185">Reference proteome</keyword>
<feature type="transmembrane region" description="Helical" evidence="11">
    <location>
        <begin position="262"/>
        <end position="280"/>
    </location>
</feature>
<dbReference type="EMBL" id="AP011177">
    <property type="protein sequence ID" value="BAJ00673.1"/>
    <property type="molecule type" value="Genomic_DNA"/>
</dbReference>
<keyword evidence="6" id="KW-0769">Symport</keyword>
<name>D4ZG74_SHEVD</name>
<dbReference type="PANTHER" id="PTHR35334">
    <property type="entry name" value="SERINE TRANSPORTER"/>
    <property type="match status" value="1"/>
</dbReference>
<feature type="transmembrane region" description="Helical" evidence="11">
    <location>
        <begin position="383"/>
        <end position="401"/>
    </location>
</feature>
<reference evidence="13" key="1">
    <citation type="journal article" date="2010" name="Mol. Biosyst.">
        <title>Complete genome sequence and comparative analysis of Shewanella violacea, a psychrophilic and piezophilic bacterium from deep sea floor sediments.</title>
        <authorList>
            <person name="Aono E."/>
            <person name="Baba T."/>
            <person name="Ara T."/>
            <person name="Nishi T."/>
            <person name="Nakamichi T."/>
            <person name="Inamoto E."/>
            <person name="Toyonaga H."/>
            <person name="Hasegawa M."/>
            <person name="Takai Y."/>
            <person name="Okumura Y."/>
            <person name="Baba M."/>
            <person name="Tomita M."/>
            <person name="Kato C."/>
            <person name="Oshima T."/>
            <person name="Nakasone K."/>
            <person name="Mori H."/>
        </authorList>
    </citation>
    <scope>NUCLEOTIDE SEQUENCE [LARGE SCALE GENOMIC DNA]</scope>
    <source>
        <strain evidence="13">JCM 10179 / CIP 106290 / LMG 19151 / DSS12</strain>
    </source>
</reference>
<keyword evidence="8 11" id="KW-1133">Transmembrane helix</keyword>
<dbReference type="RefSeq" id="WP_013049986.1">
    <property type="nucleotide sequence ID" value="NC_014012.1"/>
</dbReference>
<dbReference type="eggNOG" id="COG0814">
    <property type="taxonomic scope" value="Bacteria"/>
</dbReference>
<dbReference type="InterPro" id="IPR004694">
    <property type="entry name" value="Hydroxy_aa_transpt"/>
</dbReference>
<gene>
    <name evidence="12" type="ordered locus">SVI_0702</name>
</gene>
<evidence type="ECO:0000313" key="12">
    <source>
        <dbReference type="EMBL" id="BAJ00673.1"/>
    </source>
</evidence>
<protein>
    <submittedName>
        <fullName evidence="12">Serine transporter, putative</fullName>
    </submittedName>
</protein>
<dbReference type="GO" id="GO:0015171">
    <property type="term" value="F:amino acid transmembrane transporter activity"/>
    <property type="evidence" value="ECO:0007669"/>
    <property type="project" value="InterPro"/>
</dbReference>
<keyword evidence="4" id="KW-0997">Cell inner membrane</keyword>
<dbReference type="AlphaFoldDB" id="D4ZG74"/>
<dbReference type="PANTHER" id="PTHR35334:SF2">
    <property type="entry name" value="SERINE TRANSPORTER SDAC"/>
    <property type="match status" value="1"/>
</dbReference>
<evidence type="ECO:0000256" key="11">
    <source>
        <dbReference type="SAM" id="Phobius"/>
    </source>
</evidence>
<comment type="subcellular location">
    <subcellularLocation>
        <location evidence="1">Cell inner membrane</location>
        <topology evidence="1">Multi-pass membrane protein</topology>
    </subcellularLocation>
</comment>
<keyword evidence="9 11" id="KW-0472">Membrane</keyword>
<dbReference type="Proteomes" id="UP000002350">
    <property type="component" value="Chromosome"/>
</dbReference>
<evidence type="ECO:0000256" key="1">
    <source>
        <dbReference type="ARBA" id="ARBA00004429"/>
    </source>
</evidence>
<feature type="transmembrane region" description="Helical" evidence="11">
    <location>
        <begin position="112"/>
        <end position="131"/>
    </location>
</feature>
<keyword evidence="3" id="KW-1003">Cell membrane</keyword>
<dbReference type="GO" id="GO:0015293">
    <property type="term" value="F:symporter activity"/>
    <property type="evidence" value="ECO:0007669"/>
    <property type="project" value="UniProtKB-KW"/>
</dbReference>
<keyword evidence="5 11" id="KW-0812">Transmembrane</keyword>
<evidence type="ECO:0000256" key="2">
    <source>
        <dbReference type="ARBA" id="ARBA00022448"/>
    </source>
</evidence>
<evidence type="ECO:0000256" key="6">
    <source>
        <dbReference type="ARBA" id="ARBA00022847"/>
    </source>
</evidence>
<dbReference type="InterPro" id="IPR018227">
    <property type="entry name" value="Amino_acid_transport_2"/>
</dbReference>
<evidence type="ECO:0000256" key="7">
    <source>
        <dbReference type="ARBA" id="ARBA00022970"/>
    </source>
</evidence>
<evidence type="ECO:0000256" key="9">
    <source>
        <dbReference type="ARBA" id="ARBA00023136"/>
    </source>
</evidence>
<evidence type="ECO:0000256" key="4">
    <source>
        <dbReference type="ARBA" id="ARBA00022519"/>
    </source>
</evidence>
<proteinExistence type="predicted"/>
<evidence type="ECO:0000313" key="13">
    <source>
        <dbReference type="Proteomes" id="UP000002350"/>
    </source>
</evidence>
<evidence type="ECO:0000256" key="8">
    <source>
        <dbReference type="ARBA" id="ARBA00022989"/>
    </source>
</evidence>